<name>A0A0J9XD95_GEOCN</name>
<evidence type="ECO:0000313" key="3">
    <source>
        <dbReference type="EMBL" id="CDO55327.1"/>
    </source>
</evidence>
<gene>
    <name evidence="3" type="ORF">BN980_GECA10s03431g</name>
</gene>
<keyword evidence="1" id="KW-0472">Membrane</keyword>
<dbReference type="OrthoDB" id="62798at2759"/>
<feature type="transmembrane region" description="Helical" evidence="1">
    <location>
        <begin position="368"/>
        <end position="394"/>
    </location>
</feature>
<dbReference type="SMART" id="SM00128">
    <property type="entry name" value="IPPc"/>
    <property type="match status" value="1"/>
</dbReference>
<dbReference type="Pfam" id="PF22669">
    <property type="entry name" value="Exo_endo_phos2"/>
    <property type="match status" value="1"/>
</dbReference>
<dbReference type="SUPFAM" id="SSF56219">
    <property type="entry name" value="DNase I-like"/>
    <property type="match status" value="1"/>
</dbReference>
<dbReference type="PANTHER" id="PTHR11200">
    <property type="entry name" value="INOSITOL 5-PHOSPHATASE"/>
    <property type="match status" value="1"/>
</dbReference>
<dbReference type="EMBL" id="CCBN010000010">
    <property type="protein sequence ID" value="CDO55327.1"/>
    <property type="molecule type" value="Genomic_DNA"/>
</dbReference>
<dbReference type="STRING" id="1173061.A0A0J9XD95"/>
<dbReference type="PANTHER" id="PTHR11200:SF275">
    <property type="entry name" value="LD06095P"/>
    <property type="match status" value="1"/>
</dbReference>
<dbReference type="InterPro" id="IPR036691">
    <property type="entry name" value="Endo/exonu/phosph_ase_sf"/>
</dbReference>
<evidence type="ECO:0000259" key="2">
    <source>
        <dbReference type="SMART" id="SM00128"/>
    </source>
</evidence>
<accession>A0A0J9XD95</accession>
<dbReference type="InterPro" id="IPR000300">
    <property type="entry name" value="IPPc"/>
</dbReference>
<reference evidence="3" key="1">
    <citation type="submission" date="2014-03" db="EMBL/GenBank/DDBJ databases">
        <authorList>
            <person name="Casaregola S."/>
        </authorList>
    </citation>
    <scope>NUCLEOTIDE SEQUENCE [LARGE SCALE GENOMIC DNA]</scope>
    <source>
        <strain evidence="3">CLIB 918</strain>
    </source>
</reference>
<dbReference type="Proteomes" id="UP000242525">
    <property type="component" value="Unassembled WGS sequence"/>
</dbReference>
<keyword evidence="1" id="KW-0812">Transmembrane</keyword>
<protein>
    <submittedName>
        <fullName evidence="3">Similar to Saccharomyces cerevisiae YOL065C INP54 Phosphatidylinositol 4,5-bisphosphate 5-phosphatase with a role in secretion</fullName>
    </submittedName>
</protein>
<evidence type="ECO:0000256" key="1">
    <source>
        <dbReference type="SAM" id="Phobius"/>
    </source>
</evidence>
<organism evidence="3 4">
    <name type="scientific">Geotrichum candidum</name>
    <name type="common">Oospora lactis</name>
    <name type="synonym">Dipodascus geotrichum</name>
    <dbReference type="NCBI Taxonomy" id="1173061"/>
    <lineage>
        <taxon>Eukaryota</taxon>
        <taxon>Fungi</taxon>
        <taxon>Dikarya</taxon>
        <taxon>Ascomycota</taxon>
        <taxon>Saccharomycotina</taxon>
        <taxon>Dipodascomycetes</taxon>
        <taxon>Dipodascales</taxon>
        <taxon>Dipodascaceae</taxon>
        <taxon>Geotrichum</taxon>
    </lineage>
</organism>
<keyword evidence="1" id="KW-1133">Transmembrane helix</keyword>
<dbReference type="GO" id="GO:0046856">
    <property type="term" value="P:phosphatidylinositol dephosphorylation"/>
    <property type="evidence" value="ECO:0007669"/>
    <property type="project" value="InterPro"/>
</dbReference>
<feature type="domain" description="Inositol polyphosphate-related phosphatase" evidence="2">
    <location>
        <begin position="12"/>
        <end position="330"/>
    </location>
</feature>
<keyword evidence="4" id="KW-1185">Reference proteome</keyword>
<dbReference type="InterPro" id="IPR046985">
    <property type="entry name" value="IP5"/>
</dbReference>
<proteinExistence type="predicted"/>
<dbReference type="Gene3D" id="3.60.10.10">
    <property type="entry name" value="Endonuclease/exonuclease/phosphatase"/>
    <property type="match status" value="1"/>
</dbReference>
<evidence type="ECO:0000313" key="4">
    <source>
        <dbReference type="Proteomes" id="UP000242525"/>
    </source>
</evidence>
<comment type="caution">
    <text evidence="3">The sequence shown here is derived from an EMBL/GenBank/DDBJ whole genome shotgun (WGS) entry which is preliminary data.</text>
</comment>
<dbReference type="GO" id="GO:0004439">
    <property type="term" value="F:phosphatidylinositol-4,5-bisphosphate 5-phosphatase activity"/>
    <property type="evidence" value="ECO:0007669"/>
    <property type="project" value="TreeGrafter"/>
</dbReference>
<dbReference type="AlphaFoldDB" id="A0A0J9XD95"/>
<sequence>MSSLNTNSTTKNRRNLLLFTFNCAKNLQPVSIIKDAFAEALDNTALPEIVAVGLEEVSPIMEGCFDDSQAFIKPIKTGIEQALGSNYHLVDKKVIGAVALLVYYDATRVKVVDSRKAAVRCGMYLSGLKGGVGIRLTVRDVDDADTASDEFTFVNAHLAANEGDQQKELRNTNFLTIATSLNFDDGYGLYKPGSHLFFMGDLNYRATRESSSGAQQHGEESEGLLETLNSSGDLDVSRDELLFEMRDQKVLFGFKEAPITFPPTYKYQVGNPQNVYKTNRTPSWCDRILYLGYKEPDSETVIKYDSIQSVLTSDHKPLYLGIAVPRHETPISISLTQHQEGDNLSLEYNKNAAMWDTVGSKVDLAIGWALYMVSSTPGRLTVAAILVILFLIYLI</sequence>